<dbReference type="AlphaFoldDB" id="A0A0B5D424"/>
<reference evidence="2 3" key="1">
    <citation type="submission" date="2013-04" db="EMBL/GenBank/DDBJ databases">
        <title>Complete genome sequence of Corynebacterium humireducens DSM 45392(T), isolated from a wastewater-fed microbial fuel cell.</title>
        <authorList>
            <person name="Ruckert C."/>
            <person name="Albersmeier A."/>
            <person name="Kalinowski J."/>
        </authorList>
    </citation>
    <scope>NUCLEOTIDE SEQUENCE [LARGE SCALE GENOMIC DNA]</scope>
    <source>
        <strain evidence="3">MFC-5</strain>
    </source>
</reference>
<proteinExistence type="predicted"/>
<dbReference type="KEGG" id="chm:B842_09405"/>
<accession>A0A0B5D424</accession>
<organism evidence="2 3">
    <name type="scientific">Corynebacterium humireducens NBRC 106098 = DSM 45392</name>
    <dbReference type="NCBI Taxonomy" id="1223515"/>
    <lineage>
        <taxon>Bacteria</taxon>
        <taxon>Bacillati</taxon>
        <taxon>Actinomycetota</taxon>
        <taxon>Actinomycetes</taxon>
        <taxon>Mycobacteriales</taxon>
        <taxon>Corynebacteriaceae</taxon>
        <taxon>Corynebacterium</taxon>
    </lineage>
</organism>
<keyword evidence="1" id="KW-0812">Transmembrane</keyword>
<keyword evidence="3" id="KW-1185">Reference proteome</keyword>
<dbReference type="RefSeq" id="WP_040086367.1">
    <property type="nucleotide sequence ID" value="NZ_BCSU01000009.1"/>
</dbReference>
<keyword evidence="1" id="KW-1133">Transmembrane helix</keyword>
<feature type="transmembrane region" description="Helical" evidence="1">
    <location>
        <begin position="147"/>
        <end position="167"/>
    </location>
</feature>
<sequence>MHYTSWDRSDVDRPVLLAEGGPEVLARFDATSADVAGERWTLDFRPETGATATLLDAPVVTAAANFKKDKSIPVSVGSRSFVLVNESANNWIIDDENGNKVGQFSGGNNGVRKAILEFEGETDLPADVVVGLSWLTRLVLETRLSRSTMAVIATLALMSVVAILAFLI</sequence>
<dbReference type="HOGENOM" id="CLU_124344_0_0_11"/>
<evidence type="ECO:0000313" key="3">
    <source>
        <dbReference type="Proteomes" id="UP000031524"/>
    </source>
</evidence>
<dbReference type="STRING" id="1223515.B842_09405"/>
<keyword evidence="1" id="KW-0472">Membrane</keyword>
<dbReference type="EMBL" id="CP005286">
    <property type="protein sequence ID" value="AJE33730.1"/>
    <property type="molecule type" value="Genomic_DNA"/>
</dbReference>
<protein>
    <submittedName>
        <fullName evidence="2">Uncharacterized protein</fullName>
    </submittedName>
</protein>
<evidence type="ECO:0000256" key="1">
    <source>
        <dbReference type="SAM" id="Phobius"/>
    </source>
</evidence>
<dbReference type="Proteomes" id="UP000031524">
    <property type="component" value="Chromosome"/>
</dbReference>
<name>A0A0B5D424_9CORY</name>
<dbReference type="OrthoDB" id="4418870at2"/>
<gene>
    <name evidence="2" type="ORF">B842_09405</name>
</gene>
<evidence type="ECO:0000313" key="2">
    <source>
        <dbReference type="EMBL" id="AJE33730.1"/>
    </source>
</evidence>